<dbReference type="RefSeq" id="WP_146505260.1">
    <property type="nucleotide sequence ID" value="NZ_SJPG01000001.1"/>
</dbReference>
<dbReference type="AlphaFoldDB" id="A0A5C5XJY8"/>
<evidence type="ECO:0000313" key="1">
    <source>
        <dbReference type="EMBL" id="TWT63527.1"/>
    </source>
</evidence>
<sequence>MKRYLAVATITIYLGTLSWGIFSHTFAVGHVSHPAMYYVVWDMFCGWSGYECRQHLIAQGESGQYYKLNPAPWGEFKAFGPADRIDYDSFAAHSQNIARNILRNTEHEPIQRIFLVEENWSKRYNIPDYLWSMKFEEEKESYSYFHTRMIYNSECEPVESRMGWIAAINSKNLETDPRLAKMRNKAKPFYAVTPYSQAPAQNASSIPAYATDGILPASYQQTQ</sequence>
<accession>A0A5C5XJY8</accession>
<dbReference type="EMBL" id="SJPG01000001">
    <property type="protein sequence ID" value="TWT63527.1"/>
    <property type="molecule type" value="Genomic_DNA"/>
</dbReference>
<keyword evidence="2" id="KW-1185">Reference proteome</keyword>
<organism evidence="1 2">
    <name type="scientific">Rubinisphaera italica</name>
    <dbReference type="NCBI Taxonomy" id="2527969"/>
    <lineage>
        <taxon>Bacteria</taxon>
        <taxon>Pseudomonadati</taxon>
        <taxon>Planctomycetota</taxon>
        <taxon>Planctomycetia</taxon>
        <taxon>Planctomycetales</taxon>
        <taxon>Planctomycetaceae</taxon>
        <taxon>Rubinisphaera</taxon>
    </lineage>
</organism>
<dbReference type="OrthoDB" id="210749at2"/>
<reference evidence="1 2" key="1">
    <citation type="submission" date="2019-02" db="EMBL/GenBank/DDBJ databases">
        <title>Deep-cultivation of Planctomycetes and their phenomic and genomic characterization uncovers novel biology.</title>
        <authorList>
            <person name="Wiegand S."/>
            <person name="Jogler M."/>
            <person name="Boedeker C."/>
            <person name="Pinto D."/>
            <person name="Vollmers J."/>
            <person name="Rivas-Marin E."/>
            <person name="Kohn T."/>
            <person name="Peeters S.H."/>
            <person name="Heuer A."/>
            <person name="Rast P."/>
            <person name="Oberbeckmann S."/>
            <person name="Bunk B."/>
            <person name="Jeske O."/>
            <person name="Meyerdierks A."/>
            <person name="Storesund J.E."/>
            <person name="Kallscheuer N."/>
            <person name="Luecker S."/>
            <person name="Lage O.M."/>
            <person name="Pohl T."/>
            <person name="Merkel B.J."/>
            <person name="Hornburger P."/>
            <person name="Mueller R.-W."/>
            <person name="Bruemmer F."/>
            <person name="Labrenz M."/>
            <person name="Spormann A.M."/>
            <person name="Op Den Camp H."/>
            <person name="Overmann J."/>
            <person name="Amann R."/>
            <person name="Jetten M.S.M."/>
            <person name="Mascher T."/>
            <person name="Medema M.H."/>
            <person name="Devos D.P."/>
            <person name="Kaster A.-K."/>
            <person name="Ovreas L."/>
            <person name="Rohde M."/>
            <person name="Galperin M.Y."/>
            <person name="Jogler C."/>
        </authorList>
    </citation>
    <scope>NUCLEOTIDE SEQUENCE [LARGE SCALE GENOMIC DNA]</scope>
    <source>
        <strain evidence="1 2">Pan54</strain>
    </source>
</reference>
<gene>
    <name evidence="1" type="ORF">Pan54_42800</name>
</gene>
<dbReference type="Proteomes" id="UP000316095">
    <property type="component" value="Unassembled WGS sequence"/>
</dbReference>
<comment type="caution">
    <text evidence="1">The sequence shown here is derived from an EMBL/GenBank/DDBJ whole genome shotgun (WGS) entry which is preliminary data.</text>
</comment>
<proteinExistence type="predicted"/>
<evidence type="ECO:0000313" key="2">
    <source>
        <dbReference type="Proteomes" id="UP000316095"/>
    </source>
</evidence>
<protein>
    <submittedName>
        <fullName evidence="1">Uncharacterized protein</fullName>
    </submittedName>
</protein>
<name>A0A5C5XJY8_9PLAN</name>